<protein>
    <submittedName>
        <fullName evidence="1">Uncharacterized protein</fullName>
    </submittedName>
</protein>
<proteinExistence type="predicted"/>
<name>A0A8R7U0Y3_TRIUA</name>
<organism evidence="1 2">
    <name type="scientific">Triticum urartu</name>
    <name type="common">Red wild einkorn</name>
    <name type="synonym">Crithodium urartu</name>
    <dbReference type="NCBI Taxonomy" id="4572"/>
    <lineage>
        <taxon>Eukaryota</taxon>
        <taxon>Viridiplantae</taxon>
        <taxon>Streptophyta</taxon>
        <taxon>Embryophyta</taxon>
        <taxon>Tracheophyta</taxon>
        <taxon>Spermatophyta</taxon>
        <taxon>Magnoliopsida</taxon>
        <taxon>Liliopsida</taxon>
        <taxon>Poales</taxon>
        <taxon>Poaceae</taxon>
        <taxon>BOP clade</taxon>
        <taxon>Pooideae</taxon>
        <taxon>Triticodae</taxon>
        <taxon>Triticeae</taxon>
        <taxon>Triticinae</taxon>
        <taxon>Triticum</taxon>
    </lineage>
</organism>
<sequence length="34" mass="3987">MVGLDGCPWCRSHGKAGSRRLTRFPPIRERRYNI</sequence>
<reference evidence="1" key="2">
    <citation type="submission" date="2018-03" db="EMBL/GenBank/DDBJ databases">
        <title>The Triticum urartu genome reveals the dynamic nature of wheat genome evolution.</title>
        <authorList>
            <person name="Ling H."/>
            <person name="Ma B."/>
            <person name="Shi X."/>
            <person name="Liu H."/>
            <person name="Dong L."/>
            <person name="Sun H."/>
            <person name="Cao Y."/>
            <person name="Gao Q."/>
            <person name="Zheng S."/>
            <person name="Li Y."/>
            <person name="Yu Y."/>
            <person name="Du H."/>
            <person name="Qi M."/>
            <person name="Li Y."/>
            <person name="Yu H."/>
            <person name="Cui Y."/>
            <person name="Wang N."/>
            <person name="Chen C."/>
            <person name="Wu H."/>
            <person name="Zhao Y."/>
            <person name="Zhang J."/>
            <person name="Li Y."/>
            <person name="Zhou W."/>
            <person name="Zhang B."/>
            <person name="Hu W."/>
            <person name="Eijk M."/>
            <person name="Tang J."/>
            <person name="Witsenboer H."/>
            <person name="Zhao S."/>
            <person name="Li Z."/>
            <person name="Zhang A."/>
            <person name="Wang D."/>
            <person name="Liang C."/>
        </authorList>
    </citation>
    <scope>NUCLEOTIDE SEQUENCE [LARGE SCALE GENOMIC DNA]</scope>
    <source>
        <strain evidence="1">cv. G1812</strain>
    </source>
</reference>
<dbReference type="EnsemblPlants" id="TuG1812G0300004465.01.T01">
    <property type="protein sequence ID" value="TuG1812G0300004465.01.T01.cds245258"/>
    <property type="gene ID" value="TuG1812G0300004465.01"/>
</dbReference>
<evidence type="ECO:0000313" key="2">
    <source>
        <dbReference type="Proteomes" id="UP000015106"/>
    </source>
</evidence>
<evidence type="ECO:0000313" key="1">
    <source>
        <dbReference type="EnsemblPlants" id="TuG1812G0300004465.01.T01.cds245258"/>
    </source>
</evidence>
<dbReference type="Gramene" id="TuG1812G0300004465.01.T01">
    <property type="protein sequence ID" value="TuG1812G0300004465.01.T01.cds245258"/>
    <property type="gene ID" value="TuG1812G0300004465.01"/>
</dbReference>
<dbReference type="AlphaFoldDB" id="A0A8R7U0Y3"/>
<reference evidence="1" key="3">
    <citation type="submission" date="2022-06" db="UniProtKB">
        <authorList>
            <consortium name="EnsemblPlants"/>
        </authorList>
    </citation>
    <scope>IDENTIFICATION</scope>
</reference>
<accession>A0A8R7U0Y3</accession>
<dbReference type="Proteomes" id="UP000015106">
    <property type="component" value="Chromosome 3"/>
</dbReference>
<reference evidence="2" key="1">
    <citation type="journal article" date="2013" name="Nature">
        <title>Draft genome of the wheat A-genome progenitor Triticum urartu.</title>
        <authorList>
            <person name="Ling H.Q."/>
            <person name="Zhao S."/>
            <person name="Liu D."/>
            <person name="Wang J."/>
            <person name="Sun H."/>
            <person name="Zhang C."/>
            <person name="Fan H."/>
            <person name="Li D."/>
            <person name="Dong L."/>
            <person name="Tao Y."/>
            <person name="Gao C."/>
            <person name="Wu H."/>
            <person name="Li Y."/>
            <person name="Cui Y."/>
            <person name="Guo X."/>
            <person name="Zheng S."/>
            <person name="Wang B."/>
            <person name="Yu K."/>
            <person name="Liang Q."/>
            <person name="Yang W."/>
            <person name="Lou X."/>
            <person name="Chen J."/>
            <person name="Feng M."/>
            <person name="Jian J."/>
            <person name="Zhang X."/>
            <person name="Luo G."/>
            <person name="Jiang Y."/>
            <person name="Liu J."/>
            <person name="Wang Z."/>
            <person name="Sha Y."/>
            <person name="Zhang B."/>
            <person name="Wu H."/>
            <person name="Tang D."/>
            <person name="Shen Q."/>
            <person name="Xue P."/>
            <person name="Zou S."/>
            <person name="Wang X."/>
            <person name="Liu X."/>
            <person name="Wang F."/>
            <person name="Yang Y."/>
            <person name="An X."/>
            <person name="Dong Z."/>
            <person name="Zhang K."/>
            <person name="Zhang X."/>
            <person name="Luo M.C."/>
            <person name="Dvorak J."/>
            <person name="Tong Y."/>
            <person name="Wang J."/>
            <person name="Yang H."/>
            <person name="Li Z."/>
            <person name="Wang D."/>
            <person name="Zhang A."/>
            <person name="Wang J."/>
        </authorList>
    </citation>
    <scope>NUCLEOTIDE SEQUENCE</scope>
    <source>
        <strain evidence="2">cv. G1812</strain>
    </source>
</reference>
<keyword evidence="2" id="KW-1185">Reference proteome</keyword>